<keyword evidence="2" id="KW-1185">Reference proteome</keyword>
<evidence type="ECO:0000313" key="2">
    <source>
        <dbReference type="Proteomes" id="UP000681425"/>
    </source>
</evidence>
<dbReference type="InterPro" id="IPR043856">
    <property type="entry name" value="DUF5818"/>
</dbReference>
<proteinExistence type="predicted"/>
<reference evidence="1" key="1">
    <citation type="submission" date="2021-04" db="EMBL/GenBank/DDBJ databases">
        <title>Isolation of p-tert-butylphenol degrading bacteria Sphingobium phenoxybenzoativorans Tas13 from active sludge.</title>
        <authorList>
            <person name="Li Y."/>
        </authorList>
    </citation>
    <scope>NUCLEOTIDE SEQUENCE</scope>
    <source>
        <strain evidence="1">Tas13</strain>
    </source>
</reference>
<sequence>MGAANAHMELYGWLHRDESGFILKADGGAVWRLVLHRVPVDHIEKRVRITGFDAGDGVIDAEGVSPA</sequence>
<protein>
    <submittedName>
        <fullName evidence="1">Uncharacterized protein</fullName>
    </submittedName>
</protein>
<dbReference type="Pfam" id="PF19135">
    <property type="entry name" value="DUF5818"/>
    <property type="match status" value="1"/>
</dbReference>
<dbReference type="Proteomes" id="UP000681425">
    <property type="component" value="Chromosome"/>
</dbReference>
<gene>
    <name evidence="1" type="ORF">KFK14_21725</name>
</gene>
<accession>A0A975Q1L7</accession>
<dbReference type="KEGG" id="spph:KFK14_21725"/>
<name>A0A975Q1L7_9SPHN</name>
<dbReference type="RefSeq" id="WP_212609084.1">
    <property type="nucleotide sequence ID" value="NZ_CP073910.1"/>
</dbReference>
<dbReference type="AlphaFoldDB" id="A0A975Q1L7"/>
<dbReference type="EMBL" id="CP073910">
    <property type="protein sequence ID" value="QUT05547.1"/>
    <property type="molecule type" value="Genomic_DNA"/>
</dbReference>
<evidence type="ECO:0000313" key="1">
    <source>
        <dbReference type="EMBL" id="QUT05547.1"/>
    </source>
</evidence>
<organism evidence="1 2">
    <name type="scientific">Sphingobium phenoxybenzoativorans</name>
    <dbReference type="NCBI Taxonomy" id="1592790"/>
    <lineage>
        <taxon>Bacteria</taxon>
        <taxon>Pseudomonadati</taxon>
        <taxon>Pseudomonadota</taxon>
        <taxon>Alphaproteobacteria</taxon>
        <taxon>Sphingomonadales</taxon>
        <taxon>Sphingomonadaceae</taxon>
        <taxon>Sphingobium</taxon>
    </lineage>
</organism>